<evidence type="ECO:0000313" key="3">
    <source>
        <dbReference type="EMBL" id="SFS44008.1"/>
    </source>
</evidence>
<dbReference type="PANTHER" id="PTHR43022:SF1">
    <property type="entry name" value="PROTEIN SMF"/>
    <property type="match status" value="1"/>
</dbReference>
<dbReference type="SUPFAM" id="SSF102405">
    <property type="entry name" value="MCP/YpsA-like"/>
    <property type="match status" value="1"/>
</dbReference>
<name>A0A1I6PVA1_9FLAO</name>
<dbReference type="Gene3D" id="3.40.50.450">
    <property type="match status" value="1"/>
</dbReference>
<gene>
    <name evidence="3" type="ORF">SAMN04487906_0489</name>
</gene>
<evidence type="ECO:0000313" key="4">
    <source>
        <dbReference type="Proteomes" id="UP000183209"/>
    </source>
</evidence>
<reference evidence="3 4" key="1">
    <citation type="submission" date="2016-10" db="EMBL/GenBank/DDBJ databases">
        <authorList>
            <person name="de Groot N.N."/>
        </authorList>
    </citation>
    <scope>NUCLEOTIDE SEQUENCE [LARGE SCALE GENOMIC DNA]</scope>
    <source>
        <strain evidence="3 4">CGMCC 1.6114</strain>
    </source>
</reference>
<sequence length="413" mass="47185">MITERTKAILLLTSYFSKELDSKNKPLSILEWNRMVKWLQVKNLKPEDLLTKDLKIIFSDWLDKTIDYNRIISLLNRKVALALKLEKWTKAGIWIINRSDPDYPNNLKLKLKDRVPPILFGIGNKELLNKSYIGIVGSRNITANDIDITESIVKQIIDQNYGIISGGARGVDEQSMVGALNSNGYTMGVLADSLLKKSASKIYRDSILKDKLILITPFNPEAGFNVGNAMGRNKLIYVLSDATIVIKSDTKGGTWEGAKENIKYKWVPLWVVNNKNIKENKGNKEVVKLGAKWLAEDFKINTSILSKEVYKEPISVKQGDLFDLTSKNENIIKEIESEEPEQEKADLNTENTSFFDFFINQLSSKFKTEEIKKNEIVNHFNLTNKQVDEWLKIGVDKKLIIKKTKPVRYLLKN</sequence>
<dbReference type="Pfam" id="PF02481">
    <property type="entry name" value="DNA_processg_A"/>
    <property type="match status" value="1"/>
</dbReference>
<dbReference type="Proteomes" id="UP000183209">
    <property type="component" value="Unassembled WGS sequence"/>
</dbReference>
<protein>
    <submittedName>
        <fullName evidence="3">Predicted Rossmann fold nucleotide-binding protein DprA/Smf involved in DNA uptake</fullName>
    </submittedName>
</protein>
<dbReference type="InterPro" id="IPR057666">
    <property type="entry name" value="DrpA_SLOG"/>
</dbReference>
<dbReference type="PANTHER" id="PTHR43022">
    <property type="entry name" value="PROTEIN SMF"/>
    <property type="match status" value="1"/>
</dbReference>
<proteinExistence type="inferred from homology"/>
<organism evidence="3 4">
    <name type="scientific">Zhouia amylolytica</name>
    <dbReference type="NCBI Taxonomy" id="376730"/>
    <lineage>
        <taxon>Bacteria</taxon>
        <taxon>Pseudomonadati</taxon>
        <taxon>Bacteroidota</taxon>
        <taxon>Flavobacteriia</taxon>
        <taxon>Flavobacteriales</taxon>
        <taxon>Flavobacteriaceae</taxon>
        <taxon>Zhouia</taxon>
    </lineage>
</organism>
<accession>A0A1I6PVA1</accession>
<dbReference type="RefSeq" id="WP_074976642.1">
    <property type="nucleotide sequence ID" value="NZ_FPAG01000001.1"/>
</dbReference>
<comment type="similarity">
    <text evidence="1">Belongs to the DprA/Smf family.</text>
</comment>
<dbReference type="InterPro" id="IPR003488">
    <property type="entry name" value="DprA"/>
</dbReference>
<feature type="domain" description="Smf/DprA SLOG" evidence="2">
    <location>
        <begin position="95"/>
        <end position="297"/>
    </location>
</feature>
<dbReference type="GO" id="GO:0009294">
    <property type="term" value="P:DNA-mediated transformation"/>
    <property type="evidence" value="ECO:0007669"/>
    <property type="project" value="InterPro"/>
</dbReference>
<evidence type="ECO:0000259" key="2">
    <source>
        <dbReference type="Pfam" id="PF02481"/>
    </source>
</evidence>
<dbReference type="OrthoDB" id="9785707at2"/>
<dbReference type="AlphaFoldDB" id="A0A1I6PVA1"/>
<evidence type="ECO:0000256" key="1">
    <source>
        <dbReference type="ARBA" id="ARBA00006525"/>
    </source>
</evidence>
<dbReference type="EMBL" id="FPAG01000001">
    <property type="protein sequence ID" value="SFS44008.1"/>
    <property type="molecule type" value="Genomic_DNA"/>
</dbReference>